<dbReference type="Gene3D" id="4.10.60.10">
    <property type="entry name" value="Zinc finger, CCHC-type"/>
    <property type="match status" value="1"/>
</dbReference>
<dbReference type="EMBL" id="CAXLJL010000090">
    <property type="protein sequence ID" value="CAL5131380.1"/>
    <property type="molecule type" value="Genomic_DNA"/>
</dbReference>
<dbReference type="SMART" id="SM00343">
    <property type="entry name" value="ZnF_C2HC"/>
    <property type="match status" value="1"/>
</dbReference>
<dbReference type="AlphaFoldDB" id="A0AAV2T3W3"/>
<dbReference type="Proteomes" id="UP001497525">
    <property type="component" value="Unassembled WGS sequence"/>
</dbReference>
<keyword evidence="1" id="KW-0863">Zinc-finger</keyword>
<gene>
    <name evidence="3" type="ORF">CDAUBV1_LOCUS3796</name>
</gene>
<dbReference type="InterPro" id="IPR036875">
    <property type="entry name" value="Znf_CCHC_sf"/>
</dbReference>
<dbReference type="GO" id="GO:0008270">
    <property type="term" value="F:zinc ion binding"/>
    <property type="evidence" value="ECO:0007669"/>
    <property type="project" value="UniProtKB-KW"/>
</dbReference>
<dbReference type="Pfam" id="PF00098">
    <property type="entry name" value="zf-CCHC"/>
    <property type="match status" value="1"/>
</dbReference>
<feature type="domain" description="CCHC-type" evidence="2">
    <location>
        <begin position="238"/>
        <end position="252"/>
    </location>
</feature>
<dbReference type="GO" id="GO:0003676">
    <property type="term" value="F:nucleic acid binding"/>
    <property type="evidence" value="ECO:0007669"/>
    <property type="project" value="InterPro"/>
</dbReference>
<organism evidence="3 4">
    <name type="scientific">Calicophoron daubneyi</name>
    <name type="common">Rumen fluke</name>
    <name type="synonym">Paramphistomum daubneyi</name>
    <dbReference type="NCBI Taxonomy" id="300641"/>
    <lineage>
        <taxon>Eukaryota</taxon>
        <taxon>Metazoa</taxon>
        <taxon>Spiralia</taxon>
        <taxon>Lophotrochozoa</taxon>
        <taxon>Platyhelminthes</taxon>
        <taxon>Trematoda</taxon>
        <taxon>Digenea</taxon>
        <taxon>Plagiorchiida</taxon>
        <taxon>Pronocephalata</taxon>
        <taxon>Paramphistomoidea</taxon>
        <taxon>Paramphistomidae</taxon>
        <taxon>Calicophoron</taxon>
    </lineage>
</organism>
<name>A0AAV2T3W3_CALDB</name>
<comment type="caution">
    <text evidence="3">The sequence shown here is derived from an EMBL/GenBank/DDBJ whole genome shotgun (WGS) entry which is preliminary data.</text>
</comment>
<keyword evidence="1" id="KW-0862">Zinc</keyword>
<dbReference type="InterPro" id="IPR001878">
    <property type="entry name" value="Znf_CCHC"/>
</dbReference>
<protein>
    <recommendedName>
        <fullName evidence="2">CCHC-type domain-containing protein</fullName>
    </recommendedName>
</protein>
<dbReference type="PROSITE" id="PS50158">
    <property type="entry name" value="ZF_CCHC"/>
    <property type="match status" value="1"/>
</dbReference>
<accession>A0AAV2T3W3</accession>
<evidence type="ECO:0000313" key="3">
    <source>
        <dbReference type="EMBL" id="CAL5131380.1"/>
    </source>
</evidence>
<evidence type="ECO:0000259" key="2">
    <source>
        <dbReference type="PROSITE" id="PS50158"/>
    </source>
</evidence>
<sequence>MGDLNYVDQAKYDPHTLSQGASPGVTQLPETLMEFDTAALDPAQMGFKPPSEFEPSTSLRSWRRKVEFFLSSIPRDQQAPYILYLLSDTVLDILFGYNIPPEITAEEVWAVLEENFGSRENPATFIRLFWNRSQEECESPDAFAAALRMLVVKAYPNQPAEMRNLLVLQQFKLGLRDARFVDKFSKKRPPSLTKARSTVVDPSLRTLPCLAVGPSNSRPIPEFGAPSSRPLHTQNIICYQCGKSGHIARNCPGRDNGHPECRFCRKFGKAAQTCGHNSSRPATVQRNR</sequence>
<keyword evidence="1" id="KW-0479">Metal-binding</keyword>
<dbReference type="SUPFAM" id="SSF57756">
    <property type="entry name" value="Retrovirus zinc finger-like domains"/>
    <property type="match status" value="1"/>
</dbReference>
<evidence type="ECO:0000313" key="4">
    <source>
        <dbReference type="Proteomes" id="UP001497525"/>
    </source>
</evidence>
<evidence type="ECO:0000256" key="1">
    <source>
        <dbReference type="PROSITE-ProRule" id="PRU00047"/>
    </source>
</evidence>
<reference evidence="3" key="1">
    <citation type="submission" date="2024-06" db="EMBL/GenBank/DDBJ databases">
        <authorList>
            <person name="Liu X."/>
            <person name="Lenzi L."/>
            <person name="Haldenby T S."/>
            <person name="Uol C."/>
        </authorList>
    </citation>
    <scope>NUCLEOTIDE SEQUENCE</scope>
</reference>
<proteinExistence type="predicted"/>